<protein>
    <recommendedName>
        <fullName evidence="3">SCD domain-containing protein</fullName>
    </recommendedName>
</protein>
<dbReference type="InterPro" id="IPR013721">
    <property type="entry name" value="STAG"/>
</dbReference>
<dbReference type="InterPro" id="IPR016024">
    <property type="entry name" value="ARM-type_fold"/>
</dbReference>
<dbReference type="InterPro" id="IPR043502">
    <property type="entry name" value="DNA/RNA_pol_sf"/>
</dbReference>
<evidence type="ECO:0000313" key="5">
    <source>
        <dbReference type="Proteomes" id="UP001148838"/>
    </source>
</evidence>
<dbReference type="PANTHER" id="PTHR11199:SF0">
    <property type="entry name" value="LD34181P-RELATED"/>
    <property type="match status" value="1"/>
</dbReference>
<dbReference type="Pfam" id="PF08514">
    <property type="entry name" value="STAG"/>
    <property type="match status" value="1"/>
</dbReference>
<feature type="non-terminal residue" evidence="4">
    <location>
        <position position="1"/>
    </location>
</feature>
<evidence type="ECO:0000259" key="3">
    <source>
        <dbReference type="PROSITE" id="PS51425"/>
    </source>
</evidence>
<keyword evidence="2" id="KW-0175">Coiled coil</keyword>
<dbReference type="InterPro" id="IPR056396">
    <property type="entry name" value="HEAT_SCC3-SA"/>
</dbReference>
<dbReference type="EMBL" id="JAJSOF020000037">
    <property type="protein sequence ID" value="KAJ4428319.1"/>
    <property type="molecule type" value="Genomic_DNA"/>
</dbReference>
<dbReference type="SUPFAM" id="SSF56672">
    <property type="entry name" value="DNA/RNA polymerases"/>
    <property type="match status" value="1"/>
</dbReference>
<keyword evidence="5" id="KW-1185">Reference proteome</keyword>
<dbReference type="InterPro" id="IPR000477">
    <property type="entry name" value="RT_dom"/>
</dbReference>
<evidence type="ECO:0000256" key="2">
    <source>
        <dbReference type="SAM" id="Coils"/>
    </source>
</evidence>
<dbReference type="PROSITE" id="PS51425">
    <property type="entry name" value="SCD"/>
    <property type="match status" value="1"/>
</dbReference>
<dbReference type="Pfam" id="PF24571">
    <property type="entry name" value="HEAT_SCC3-SA"/>
    <property type="match status" value="1"/>
</dbReference>
<reference evidence="4 5" key="1">
    <citation type="journal article" date="2022" name="Allergy">
        <title>Genome assembly and annotation of Periplaneta americana reveal a comprehensive cockroach allergen profile.</title>
        <authorList>
            <person name="Wang L."/>
            <person name="Xiong Q."/>
            <person name="Saelim N."/>
            <person name="Wang L."/>
            <person name="Nong W."/>
            <person name="Wan A.T."/>
            <person name="Shi M."/>
            <person name="Liu X."/>
            <person name="Cao Q."/>
            <person name="Hui J.H.L."/>
            <person name="Sookrung N."/>
            <person name="Leung T.F."/>
            <person name="Tungtrongchitr A."/>
            <person name="Tsui S.K.W."/>
        </authorList>
    </citation>
    <scope>NUCLEOTIDE SEQUENCE [LARGE SCALE GENOMIC DNA]</scope>
    <source>
        <strain evidence="4">PWHHKU_190912</strain>
    </source>
</reference>
<accession>A0ABQ8S2T1</accession>
<gene>
    <name evidence="4" type="ORF">ANN_24338</name>
</gene>
<dbReference type="InterPro" id="IPR020839">
    <property type="entry name" value="SCD"/>
</dbReference>
<dbReference type="Pfam" id="PF21581">
    <property type="entry name" value="SCD"/>
    <property type="match status" value="1"/>
</dbReference>
<dbReference type="Proteomes" id="UP001148838">
    <property type="component" value="Unassembled WGS sequence"/>
</dbReference>
<sequence>ESGEYPLVKTSRNWKNFRKNFSNLLQVLIKKCQNSIIYDQYLMDNITSLLTAMSDSEVRAFRHTSTFAVLKLMTALVDVAITVSGNLENAKRQYEAEMGKERENRAIARIEVLKSTRCEMEENMEELHNILTFMFQAVFAQRYRDIAPEIRAICMEEIGMWIYKFPQHFLADSYLKYIGWTLYDEVQMVRLACIKTLQPLYACENFKNELQLFTIKFKSAIIALTKGNECDVAVEAIHLIISIFKYQNHALTDDDCELMYEHIFSPRRVVAKAAGEFLKERLSLPSERNVAEAQSKRRKKYRSNTPLIRDLVLFFIESELPEHATYLVDALIDSNEMMKDWECMTDLLMEEPESAEEAMSDQEESSLIEIMTCCIRHTVTGEPPEGRVPARKVMSAADMKRMKMDKLRLTEHFMRALPSMLSKYEADPDKVANLLSIPQYLELNMYITSRQETNLNLLLEKIAKIAEKHNNEVVLETCAKTLNLLCKEQTIATSCTAVRSTLLCKIVTKYKKQMDEWRAVTENEEIPEEDMASDMVCSLKKIASFYKFQNLGDFGIWNYLFQLITEAKNGCEAVPAEGVEHCISACFTAILWDLNHLENITEAGVNISGELQELRTRLHMYMDAMKEILGGNIRNCMESAYQSVCYLLLAFSENLGSKVQLSELIYEVDFGLELQLIDFVQQYVFTAADIGGNQFHTQIAASRKRRNLLASFCRSITCNSLSIRAAAEVFKHYVKELAKRFALLFGVDARKNRKALMTLHHHGIVFSVKYTESQRESFRYEFEPPPNLSFLEFLTEFSYKLTKEDRKLMWMLPFPVLFDWKERRLFSNLYMKQRVKVRLGKEMSEGSEIGRGVRQGCPLSPTLFTIYLENMVGVIVGGRRIKCIRFADDMALLAEEDMLLELNDSCEQYGMKMNTNKTKTMVIGRKVMKVNLRMLNESVEQVDSFNTRDVLQAVT</sequence>
<name>A0ABQ8S2T1_PERAM</name>
<feature type="domain" description="SCD" evidence="3">
    <location>
        <begin position="139"/>
        <end position="224"/>
    </location>
</feature>
<proteinExistence type="inferred from homology"/>
<feature type="coiled-coil region" evidence="2">
    <location>
        <begin position="84"/>
        <end position="111"/>
    </location>
</feature>
<evidence type="ECO:0000256" key="1">
    <source>
        <dbReference type="ARBA" id="ARBA00005486"/>
    </source>
</evidence>
<comment type="similarity">
    <text evidence="1">Belongs to the SCC3 family.</text>
</comment>
<evidence type="ECO:0000313" key="4">
    <source>
        <dbReference type="EMBL" id="KAJ4428319.1"/>
    </source>
</evidence>
<dbReference type="PANTHER" id="PTHR11199">
    <property type="entry name" value="STROMAL ANTIGEN"/>
    <property type="match status" value="1"/>
</dbReference>
<organism evidence="4 5">
    <name type="scientific">Periplaneta americana</name>
    <name type="common">American cockroach</name>
    <name type="synonym">Blatta americana</name>
    <dbReference type="NCBI Taxonomy" id="6978"/>
    <lineage>
        <taxon>Eukaryota</taxon>
        <taxon>Metazoa</taxon>
        <taxon>Ecdysozoa</taxon>
        <taxon>Arthropoda</taxon>
        <taxon>Hexapoda</taxon>
        <taxon>Insecta</taxon>
        <taxon>Pterygota</taxon>
        <taxon>Neoptera</taxon>
        <taxon>Polyneoptera</taxon>
        <taxon>Dictyoptera</taxon>
        <taxon>Blattodea</taxon>
        <taxon>Blattoidea</taxon>
        <taxon>Blattidae</taxon>
        <taxon>Blattinae</taxon>
        <taxon>Periplaneta</taxon>
    </lineage>
</organism>
<dbReference type="Pfam" id="PF00078">
    <property type="entry name" value="RVT_1"/>
    <property type="match status" value="1"/>
</dbReference>
<comment type="caution">
    <text evidence="4">The sequence shown here is derived from an EMBL/GenBank/DDBJ whole genome shotgun (WGS) entry which is preliminary data.</text>
</comment>
<dbReference type="SUPFAM" id="SSF48371">
    <property type="entry name" value="ARM repeat"/>
    <property type="match status" value="1"/>
</dbReference>
<dbReference type="InterPro" id="IPR039662">
    <property type="entry name" value="Cohesin_Scc3/SA"/>
</dbReference>